<evidence type="ECO:0000313" key="8">
    <source>
        <dbReference type="EMBL" id="TYA15392.1"/>
    </source>
</evidence>
<evidence type="ECO:0000256" key="3">
    <source>
        <dbReference type="ARBA" id="ARBA00022448"/>
    </source>
</evidence>
<dbReference type="PROSITE" id="PS50983">
    <property type="entry name" value="FE_B12_PBP"/>
    <property type="match status" value="1"/>
</dbReference>
<evidence type="ECO:0000256" key="6">
    <source>
        <dbReference type="SAM" id="SignalP"/>
    </source>
</evidence>
<sequence>MKSFKMIIALILTLAVAGCGGNSNSAGNAGGNETKGKGNTAQTAQAAEEAGTGTNTGGEDGPRTIKHAMGEITLEKKPERVVVLFNGMVDITAALGVKPVGAVESWEEKPWYLYLRDKMEGVKDLGEENQPNLEAIVALKPDLIIGTEARHEKIYPQLSEIAPTLITKEIFDWKDNLQLSAQALYKDKEAQQLIADWDARVADFKQKAGDRLKDTKVSIIRFEDDGSARFYATGFAGTIFKELGIGRPEAQMVEGKAVVNLTSKEQMGQLDGDYIFDITRISPGDNDTQTTRNEWTSHPLWKTLKGVKNGKYIEVDVITWNLSGGVLAANSMLDDVYEIFGIK</sequence>
<reference evidence="8 9" key="1">
    <citation type="submission" date="2019-08" db="EMBL/GenBank/DDBJ databases">
        <title>Genome sequencing of Paenibacillus faecis DSM 23593(T).</title>
        <authorList>
            <person name="Kook J.-K."/>
            <person name="Park S.-N."/>
            <person name="Lim Y.K."/>
        </authorList>
    </citation>
    <scope>NUCLEOTIDE SEQUENCE [LARGE SCALE GENOMIC DNA]</scope>
    <source>
        <strain evidence="8 9">DSM 23593</strain>
    </source>
</reference>
<organism evidence="8 9">
    <name type="scientific">Paenibacillus faecis</name>
    <dbReference type="NCBI Taxonomy" id="862114"/>
    <lineage>
        <taxon>Bacteria</taxon>
        <taxon>Bacillati</taxon>
        <taxon>Bacillota</taxon>
        <taxon>Bacilli</taxon>
        <taxon>Bacillales</taxon>
        <taxon>Paenibacillaceae</taxon>
        <taxon>Paenibacillus</taxon>
    </lineage>
</organism>
<dbReference type="PROSITE" id="PS51257">
    <property type="entry name" value="PROKAR_LIPOPROTEIN"/>
    <property type="match status" value="1"/>
</dbReference>
<comment type="caution">
    <text evidence="8">The sequence shown here is derived from an EMBL/GenBank/DDBJ whole genome shotgun (WGS) entry which is preliminary data.</text>
</comment>
<dbReference type="PANTHER" id="PTHR30532">
    <property type="entry name" value="IRON III DICITRATE-BINDING PERIPLASMIC PROTEIN"/>
    <property type="match status" value="1"/>
</dbReference>
<evidence type="ECO:0000256" key="4">
    <source>
        <dbReference type="ARBA" id="ARBA00022729"/>
    </source>
</evidence>
<dbReference type="AlphaFoldDB" id="A0A5D0CZA4"/>
<dbReference type="GO" id="GO:0030288">
    <property type="term" value="C:outer membrane-bounded periplasmic space"/>
    <property type="evidence" value="ECO:0007669"/>
    <property type="project" value="TreeGrafter"/>
</dbReference>
<comment type="similarity">
    <text evidence="2">Belongs to the bacterial solute-binding protein 8 family.</text>
</comment>
<dbReference type="Pfam" id="PF01497">
    <property type="entry name" value="Peripla_BP_2"/>
    <property type="match status" value="1"/>
</dbReference>
<dbReference type="SUPFAM" id="SSF53807">
    <property type="entry name" value="Helical backbone' metal receptor"/>
    <property type="match status" value="1"/>
</dbReference>
<dbReference type="InterPro" id="IPR051313">
    <property type="entry name" value="Bact_iron-sidero_bind"/>
</dbReference>
<protein>
    <submittedName>
        <fullName evidence="8">Iron-siderophore ABC transporter substrate-binding protein</fullName>
    </submittedName>
</protein>
<evidence type="ECO:0000256" key="2">
    <source>
        <dbReference type="ARBA" id="ARBA00008814"/>
    </source>
</evidence>
<dbReference type="CDD" id="cd01146">
    <property type="entry name" value="FhuD"/>
    <property type="match status" value="1"/>
</dbReference>
<feature type="region of interest" description="Disordered" evidence="5">
    <location>
        <begin position="27"/>
        <end position="64"/>
    </location>
</feature>
<evidence type="ECO:0000256" key="5">
    <source>
        <dbReference type="SAM" id="MobiDB-lite"/>
    </source>
</evidence>
<keyword evidence="4 6" id="KW-0732">Signal</keyword>
<dbReference type="InterPro" id="IPR002491">
    <property type="entry name" value="ABC_transptr_periplasmic_BD"/>
</dbReference>
<evidence type="ECO:0000259" key="7">
    <source>
        <dbReference type="PROSITE" id="PS50983"/>
    </source>
</evidence>
<keyword evidence="9" id="KW-1185">Reference proteome</keyword>
<dbReference type="RefSeq" id="WP_148450982.1">
    <property type="nucleotide sequence ID" value="NZ_VSDO01000001.1"/>
</dbReference>
<feature type="chain" id="PRO_5023037286" evidence="6">
    <location>
        <begin position="26"/>
        <end position="343"/>
    </location>
</feature>
<dbReference type="Gene3D" id="3.40.50.1980">
    <property type="entry name" value="Nitrogenase molybdenum iron protein domain"/>
    <property type="match status" value="2"/>
</dbReference>
<dbReference type="GO" id="GO:1901678">
    <property type="term" value="P:iron coordination entity transport"/>
    <property type="evidence" value="ECO:0007669"/>
    <property type="project" value="UniProtKB-ARBA"/>
</dbReference>
<feature type="domain" description="Fe/B12 periplasmic-binding" evidence="7">
    <location>
        <begin position="80"/>
        <end position="343"/>
    </location>
</feature>
<dbReference type="OrthoDB" id="9793175at2"/>
<dbReference type="PANTHER" id="PTHR30532:SF21">
    <property type="entry name" value="SIDEROPHORE-BINDING LIPOPROTEIN YFIY-RELATED"/>
    <property type="match status" value="1"/>
</dbReference>
<proteinExistence type="inferred from homology"/>
<gene>
    <name evidence="8" type="ORF">FRY98_07130</name>
</gene>
<keyword evidence="3" id="KW-0813">Transport</keyword>
<comment type="subcellular location">
    <subcellularLocation>
        <location evidence="1">Cell envelope</location>
    </subcellularLocation>
</comment>
<dbReference type="Proteomes" id="UP000325218">
    <property type="component" value="Unassembled WGS sequence"/>
</dbReference>
<dbReference type="EMBL" id="VSDO01000001">
    <property type="protein sequence ID" value="TYA15392.1"/>
    <property type="molecule type" value="Genomic_DNA"/>
</dbReference>
<name>A0A5D0CZA4_9BACL</name>
<feature type="compositionally biased region" description="Low complexity" evidence="5">
    <location>
        <begin position="38"/>
        <end position="53"/>
    </location>
</feature>
<evidence type="ECO:0000256" key="1">
    <source>
        <dbReference type="ARBA" id="ARBA00004196"/>
    </source>
</evidence>
<evidence type="ECO:0000313" key="9">
    <source>
        <dbReference type="Proteomes" id="UP000325218"/>
    </source>
</evidence>
<feature type="signal peptide" evidence="6">
    <location>
        <begin position="1"/>
        <end position="25"/>
    </location>
</feature>
<accession>A0A5D0CZA4</accession>